<feature type="compositionally biased region" description="Low complexity" evidence="1">
    <location>
        <begin position="67"/>
        <end position="82"/>
    </location>
</feature>
<organism evidence="2 3">
    <name type="scientific">Flavilitoribacter nigricans (strain ATCC 23147 / DSM 23189 / NBRC 102662 / NCIMB 1420 / SS-2)</name>
    <name type="common">Lewinella nigricans</name>
    <dbReference type="NCBI Taxonomy" id="1122177"/>
    <lineage>
        <taxon>Bacteria</taxon>
        <taxon>Pseudomonadati</taxon>
        <taxon>Bacteroidota</taxon>
        <taxon>Saprospiria</taxon>
        <taxon>Saprospirales</taxon>
        <taxon>Lewinellaceae</taxon>
        <taxon>Flavilitoribacter</taxon>
    </lineage>
</organism>
<evidence type="ECO:0000256" key="1">
    <source>
        <dbReference type="SAM" id="MobiDB-lite"/>
    </source>
</evidence>
<reference evidence="2 3" key="1">
    <citation type="submission" date="2017-10" db="EMBL/GenBank/DDBJ databases">
        <title>The draft genome sequence of Lewinella nigricans NBRC 102662.</title>
        <authorList>
            <person name="Wang K."/>
        </authorList>
    </citation>
    <scope>NUCLEOTIDE SEQUENCE [LARGE SCALE GENOMIC DNA]</scope>
    <source>
        <strain evidence="2 3">NBRC 102662</strain>
    </source>
</reference>
<feature type="region of interest" description="Disordered" evidence="1">
    <location>
        <begin position="62"/>
        <end position="82"/>
    </location>
</feature>
<dbReference type="AlphaFoldDB" id="A0A2D0NEM9"/>
<dbReference type="EMBL" id="PDUD01000013">
    <property type="protein sequence ID" value="PHN06952.1"/>
    <property type="molecule type" value="Genomic_DNA"/>
</dbReference>
<evidence type="ECO:0000313" key="3">
    <source>
        <dbReference type="Proteomes" id="UP000223913"/>
    </source>
</evidence>
<name>A0A2D0NEM9_FLAN2</name>
<evidence type="ECO:0000313" key="2">
    <source>
        <dbReference type="EMBL" id="PHN06952.1"/>
    </source>
</evidence>
<gene>
    <name evidence="2" type="ORF">CRP01_09050</name>
</gene>
<comment type="caution">
    <text evidence="2">The sequence shown here is derived from an EMBL/GenBank/DDBJ whole genome shotgun (WGS) entry which is preliminary data.</text>
</comment>
<proteinExistence type="predicted"/>
<dbReference type="Proteomes" id="UP000223913">
    <property type="component" value="Unassembled WGS sequence"/>
</dbReference>
<keyword evidence="3" id="KW-1185">Reference proteome</keyword>
<accession>A0A2D0NEM9</accession>
<protein>
    <submittedName>
        <fullName evidence="2">Uncharacterized protein</fullName>
    </submittedName>
</protein>
<dbReference type="RefSeq" id="WP_099149703.1">
    <property type="nucleotide sequence ID" value="NZ_PDUD01000013.1"/>
</dbReference>
<sequence length="82" mass="9383">MADKKPYGEECFPEELRGGYELADWVGSHRQHFGRFGIIDLNDLTKQKVDRLISKGFQRIRKKEPAKVSTTTDTKSATPTKK</sequence>